<keyword evidence="3" id="KW-1185">Reference proteome</keyword>
<dbReference type="AlphaFoldDB" id="A0A428NJC9"/>
<feature type="compositionally biased region" description="Basic residues" evidence="1">
    <location>
        <begin position="277"/>
        <end position="295"/>
    </location>
</feature>
<proteinExistence type="predicted"/>
<evidence type="ECO:0000313" key="2">
    <source>
        <dbReference type="EMBL" id="RSL40903.1"/>
    </source>
</evidence>
<dbReference type="Proteomes" id="UP000287972">
    <property type="component" value="Unassembled WGS sequence"/>
</dbReference>
<evidence type="ECO:0000313" key="3">
    <source>
        <dbReference type="Proteomes" id="UP000287972"/>
    </source>
</evidence>
<name>A0A428NJC9_9HYPO</name>
<dbReference type="EMBL" id="NKCL01001286">
    <property type="protein sequence ID" value="RSL40903.1"/>
    <property type="molecule type" value="Genomic_DNA"/>
</dbReference>
<reference evidence="2 3" key="1">
    <citation type="submission" date="2017-06" db="EMBL/GenBank/DDBJ databases">
        <title>Comparative genomic analysis of Ambrosia Fusariam Clade fungi.</title>
        <authorList>
            <person name="Stajich J.E."/>
            <person name="Carrillo J."/>
            <person name="Kijimoto T."/>
            <person name="Eskalen A."/>
            <person name="O'Donnell K."/>
            <person name="Kasson M."/>
        </authorList>
    </citation>
    <scope>NUCLEOTIDE SEQUENCE [LARGE SCALE GENOMIC DNA]</scope>
    <source>
        <strain evidence="2 3">NRRL62606</strain>
    </source>
</reference>
<protein>
    <submittedName>
        <fullName evidence="2">Uncharacterized protein</fullName>
    </submittedName>
</protein>
<evidence type="ECO:0000256" key="1">
    <source>
        <dbReference type="SAM" id="MobiDB-lite"/>
    </source>
</evidence>
<accession>A0A428NJC9</accession>
<gene>
    <name evidence="2" type="ORF">CEP51_016642</name>
</gene>
<feature type="region of interest" description="Disordered" evidence="1">
    <location>
        <begin position="246"/>
        <end position="311"/>
    </location>
</feature>
<sequence length="376" mass="42916">MSNDITPEDLKIKLTGSGNWVQWKSIFETKARALNLWKSIDPEASDRVPFLAAPEVPTFDEPQGVQTRGGGGLSDIEKFRMEMYKINDRKYESQLKAIASMKNWVMATVEPSLRQACCLPGSDLQEWFEALQDSAGMDENLARAHATRAYQMFMTPTQKAPKDLIKWVTEFEAIMLEAQTLKVPNACDAHLWYDALEDVTRPFLGFQLQMWRSQLSTEIDNNKLSFRKVAQKIRYEISRDVALKPAQRGVKRPAAFPAGTNDEGPTLDEESSDHTPPKKAKKEKGRSNRRGKQKNNQKNNHTKDRGKETRKTCRACGQFHDLSKCFYIFKDDAPPWFREQPAARKTADQNLADDKSLRKEVEQLLKQKNEEPSSGD</sequence>
<comment type="caution">
    <text evidence="2">The sequence shown here is derived from an EMBL/GenBank/DDBJ whole genome shotgun (WGS) entry which is preliminary data.</text>
</comment>
<feature type="compositionally biased region" description="Basic and acidic residues" evidence="1">
    <location>
        <begin position="301"/>
        <end position="311"/>
    </location>
</feature>
<organism evidence="2 3">
    <name type="scientific">Fusarium floridanum</name>
    <dbReference type="NCBI Taxonomy" id="1325733"/>
    <lineage>
        <taxon>Eukaryota</taxon>
        <taxon>Fungi</taxon>
        <taxon>Dikarya</taxon>
        <taxon>Ascomycota</taxon>
        <taxon>Pezizomycotina</taxon>
        <taxon>Sordariomycetes</taxon>
        <taxon>Hypocreomycetidae</taxon>
        <taxon>Hypocreales</taxon>
        <taxon>Nectriaceae</taxon>
        <taxon>Fusarium</taxon>
        <taxon>Fusarium solani species complex</taxon>
    </lineage>
</organism>